<keyword evidence="2 4" id="KW-0378">Hydrolase</keyword>
<reference evidence="5" key="1">
    <citation type="journal article" date="2019" name="Int. J. Syst. Evol. Microbiol.">
        <title>The Global Catalogue of Microorganisms (GCM) 10K type strain sequencing project: providing services to taxonomists for standard genome sequencing and annotation.</title>
        <authorList>
            <consortium name="The Broad Institute Genomics Platform"/>
            <consortium name="The Broad Institute Genome Sequencing Center for Infectious Disease"/>
            <person name="Wu L."/>
            <person name="Ma J."/>
        </authorList>
    </citation>
    <scope>NUCLEOTIDE SEQUENCE [LARGE SCALE GENOMIC DNA]</scope>
    <source>
        <strain evidence="5">JCM 16545</strain>
    </source>
</reference>
<dbReference type="SUPFAM" id="SSF56601">
    <property type="entry name" value="beta-lactamase/transpeptidase-like"/>
    <property type="match status" value="1"/>
</dbReference>
<dbReference type="InterPro" id="IPR000667">
    <property type="entry name" value="Peptidase_S13"/>
</dbReference>
<protein>
    <submittedName>
        <fullName evidence="4">D-alanyl-D-alanine carboxypeptidase/D-alanyl-D-alanine-endopeptidase</fullName>
        <ecNumber evidence="4">3.4.16.4</ecNumber>
    </submittedName>
</protein>
<evidence type="ECO:0000256" key="2">
    <source>
        <dbReference type="ARBA" id="ARBA00022801"/>
    </source>
</evidence>
<keyword evidence="4" id="KW-0645">Protease</keyword>
<dbReference type="InterPro" id="IPR012338">
    <property type="entry name" value="Beta-lactam/transpept-like"/>
</dbReference>
<gene>
    <name evidence="4" type="primary">dacB</name>
    <name evidence="4" type="ORF">ACFSKU_05330</name>
</gene>
<accession>A0ABW4WWQ7</accession>
<name>A0ABW4WWQ7_9BACT</name>
<dbReference type="NCBIfam" id="TIGR00666">
    <property type="entry name" value="PBP4"/>
    <property type="match status" value="1"/>
</dbReference>
<evidence type="ECO:0000256" key="1">
    <source>
        <dbReference type="ARBA" id="ARBA00006096"/>
    </source>
</evidence>
<dbReference type="EMBL" id="JBHUHV010000018">
    <property type="protein sequence ID" value="MFD2066297.1"/>
    <property type="molecule type" value="Genomic_DNA"/>
</dbReference>
<evidence type="ECO:0000313" key="4">
    <source>
        <dbReference type="EMBL" id="MFD2066297.1"/>
    </source>
</evidence>
<evidence type="ECO:0000256" key="3">
    <source>
        <dbReference type="SAM" id="SignalP"/>
    </source>
</evidence>
<dbReference type="Proteomes" id="UP001597369">
    <property type="component" value="Unassembled WGS sequence"/>
</dbReference>
<proteinExistence type="inferred from homology"/>
<sequence length="465" mass="51233">MKQLIAKLTLMVACTLVHTLACSQTVTEKLSAAFKAFQDDPQLRNGIASLYVVDAKTGHVVFDRNAMIGLAPASTMKVITSVSAYELLGADFQYETTFAYLNNKEKSSLLIFPSGDPTFGSWRWRDTKESVVLKKLSQAIRETGIKSFNEVLLVNEGWDEETVPDGWIWQDIGNYYGAGPAKLNWRENQYDVLLKSGKQIGDPVTIVKTVPALHGYSLTSELTSAAAGTGDNAYIYFPLSAATGVIRGTIPVNENSFKISGAVPIASRQFVGTLADTLKLLGIRLPQTAAEQNKLNFPISSCTTFHTVTSPPLDSIIYWFNKKSINLYGEALLKTMASKHKGNGSTNEGIELIRNFWKQKGIPETEVSLVDGSGLSPLNRVTTHAQVSILQHARKQAWFNGFYTALPLYNSMKMKSGSIRGVRGYCGYHRSKDGKEYIFSFLVNNYSGSSSAVVHKMYKVLDNLK</sequence>
<dbReference type="Pfam" id="PF02113">
    <property type="entry name" value="Peptidase_S13"/>
    <property type="match status" value="1"/>
</dbReference>
<comment type="caution">
    <text evidence="4">The sequence shown here is derived from an EMBL/GenBank/DDBJ whole genome shotgun (WGS) entry which is preliminary data.</text>
</comment>
<keyword evidence="3" id="KW-0732">Signal</keyword>
<evidence type="ECO:0000313" key="5">
    <source>
        <dbReference type="Proteomes" id="UP001597369"/>
    </source>
</evidence>
<dbReference type="PANTHER" id="PTHR30023">
    <property type="entry name" value="D-ALANYL-D-ALANINE CARBOXYPEPTIDASE"/>
    <property type="match status" value="1"/>
</dbReference>
<dbReference type="RefSeq" id="WP_229961114.1">
    <property type="nucleotide sequence ID" value="NZ_JAJJWI010000010.1"/>
</dbReference>
<organism evidence="4 5">
    <name type="scientific">Pontibacter silvestris</name>
    <dbReference type="NCBI Taxonomy" id="2305183"/>
    <lineage>
        <taxon>Bacteria</taxon>
        <taxon>Pseudomonadati</taxon>
        <taxon>Bacteroidota</taxon>
        <taxon>Cytophagia</taxon>
        <taxon>Cytophagales</taxon>
        <taxon>Hymenobacteraceae</taxon>
        <taxon>Pontibacter</taxon>
    </lineage>
</organism>
<feature type="signal peptide" evidence="3">
    <location>
        <begin position="1"/>
        <end position="23"/>
    </location>
</feature>
<dbReference type="GO" id="GO:0009002">
    <property type="term" value="F:serine-type D-Ala-D-Ala carboxypeptidase activity"/>
    <property type="evidence" value="ECO:0007669"/>
    <property type="project" value="UniProtKB-EC"/>
</dbReference>
<dbReference type="Gene3D" id="3.40.710.10">
    <property type="entry name" value="DD-peptidase/beta-lactamase superfamily"/>
    <property type="match status" value="2"/>
</dbReference>
<keyword evidence="4" id="KW-0121">Carboxypeptidase</keyword>
<comment type="similarity">
    <text evidence="1">Belongs to the peptidase S13 family.</text>
</comment>
<keyword evidence="5" id="KW-1185">Reference proteome</keyword>
<dbReference type="PRINTS" id="PR00922">
    <property type="entry name" value="DADACBPTASE3"/>
</dbReference>
<dbReference type="PANTHER" id="PTHR30023:SF0">
    <property type="entry name" value="PENICILLIN-SENSITIVE CARBOXYPEPTIDASE A"/>
    <property type="match status" value="1"/>
</dbReference>
<feature type="chain" id="PRO_5045851473" evidence="3">
    <location>
        <begin position="24"/>
        <end position="465"/>
    </location>
</feature>
<dbReference type="EC" id="3.4.16.4" evidence="4"/>